<evidence type="ECO:0000256" key="8">
    <source>
        <dbReference type="ARBA" id="ARBA00023002"/>
    </source>
</evidence>
<evidence type="ECO:0000259" key="12">
    <source>
        <dbReference type="Pfam" id="PF05430"/>
    </source>
</evidence>
<keyword evidence="14" id="KW-1185">Reference proteome</keyword>
<dbReference type="InterPro" id="IPR006076">
    <property type="entry name" value="FAD-dep_OxRdtase"/>
</dbReference>
<dbReference type="InterPro" id="IPR036188">
    <property type="entry name" value="FAD/NAD-bd_sf"/>
</dbReference>
<evidence type="ECO:0000256" key="2">
    <source>
        <dbReference type="ARBA" id="ARBA00022603"/>
    </source>
</evidence>
<dbReference type="EMBL" id="QRHA01000009">
    <property type="protein sequence ID" value="RDV24617.1"/>
    <property type="molecule type" value="Genomic_DNA"/>
</dbReference>
<keyword evidence="1 10" id="KW-0963">Cytoplasm</keyword>
<accession>A0A3D8M4E4</accession>
<dbReference type="NCBIfam" id="TIGR03197">
    <property type="entry name" value="MnmC_Cterm"/>
    <property type="match status" value="1"/>
</dbReference>
<sequence length="672" mass="73469">MKTPQAQIHFNDQGTPVADLFDDVYFSNDSGINETYHVFMRGNNLPERWAKHSEPSFVIAETGFGTGLNCLVAMLAFKQFRMQHPNHTLKQLYILTTEKFPLPKPDIARALGSFEQLKEASDALLSVYPMAIQGCHRLHMPAFHTCLDLWLGDVHDTLPEWHNPPSGLVDAWFLDGFAPSKNPDMWTDALFGEMARLSKPNGTFSTFTAAGIVKRGMQQAGFCIEKVGGFGRKRDMLIGHYSKNEAKDPINPPYSRYQADAITAKDSVAIIGGGLAGAAIAYALVQKHIRCELFCASNELAQGASGNPQGGFYPQLHAQASHASQIQAHSFLYARRLYDEAVSGEPVPHEFCGVLQLAFSEEVAKRQSNLLQQAVWPAQLVRGVDSAQATELAGITLPYSGLFIEQGGWLSPPQLVQALLKKATQTGLITVHTGTRVNHYEATSEAVAVHFDGQPPKQFAHLVLASGHESAASPALQGLPFRAVRGQVESLPSQPPMDRLSTVLCHKGYLTPAWNGRHALGSTYVKKDLQQEVRVSESEANLNTHQQAMSECDWISALKHDGKARAAIRLGLPDHQPVTGHVHDWSQLRETYAGLGKGKPLEEQAMPPASRVSVLTGLGSRGLTTAPLMGEILASQLTHSPLPLTDTLLQAVSPSRFVIRDCLRNKISDQPE</sequence>
<evidence type="ECO:0000259" key="11">
    <source>
        <dbReference type="Pfam" id="PF01266"/>
    </source>
</evidence>
<name>A0A3D8M4E4_9ALTE</name>
<reference evidence="14" key="1">
    <citation type="submission" date="2018-08" db="EMBL/GenBank/DDBJ databases">
        <authorList>
            <person name="Zhang J."/>
            <person name="Du Z.-J."/>
        </authorList>
    </citation>
    <scope>NUCLEOTIDE SEQUENCE [LARGE SCALE GENOMIC DNA]</scope>
    <source>
        <strain evidence="14">KCTC 52655</strain>
    </source>
</reference>
<comment type="similarity">
    <text evidence="10">In the N-terminal section; belongs to the methyltransferase superfamily. tRNA (mnm(5)s(2)U34)-methyltransferase family.</text>
</comment>
<evidence type="ECO:0000256" key="5">
    <source>
        <dbReference type="ARBA" id="ARBA00022691"/>
    </source>
</evidence>
<feature type="region of interest" description="FAD-dependent cmnm(5)s(2)U34 oxidoreductase" evidence="10">
    <location>
        <begin position="271"/>
        <end position="672"/>
    </location>
</feature>
<dbReference type="GO" id="GO:0016645">
    <property type="term" value="F:oxidoreductase activity, acting on the CH-NH group of donors"/>
    <property type="evidence" value="ECO:0007669"/>
    <property type="project" value="InterPro"/>
</dbReference>
<dbReference type="InterPro" id="IPR023032">
    <property type="entry name" value="tRNA_MAMT_biosynth_bifunc_MnmC"/>
</dbReference>
<dbReference type="EC" id="2.1.1.61" evidence="10"/>
<keyword evidence="4 10" id="KW-0808">Transferase</keyword>
<keyword evidence="6 10" id="KW-0819">tRNA processing</keyword>
<evidence type="ECO:0000313" key="13">
    <source>
        <dbReference type="EMBL" id="RDV24617.1"/>
    </source>
</evidence>
<evidence type="ECO:0000256" key="3">
    <source>
        <dbReference type="ARBA" id="ARBA00022630"/>
    </source>
</evidence>
<dbReference type="PANTHER" id="PTHR13847">
    <property type="entry name" value="SARCOSINE DEHYDROGENASE-RELATED"/>
    <property type="match status" value="1"/>
</dbReference>
<evidence type="ECO:0000256" key="1">
    <source>
        <dbReference type="ARBA" id="ARBA00022490"/>
    </source>
</evidence>
<dbReference type="Gene3D" id="3.50.50.60">
    <property type="entry name" value="FAD/NAD(P)-binding domain"/>
    <property type="match status" value="1"/>
</dbReference>
<proteinExistence type="inferred from homology"/>
<dbReference type="InterPro" id="IPR029063">
    <property type="entry name" value="SAM-dependent_MTases_sf"/>
</dbReference>
<dbReference type="SUPFAM" id="SSF51905">
    <property type="entry name" value="FAD/NAD(P)-binding domain"/>
    <property type="match status" value="1"/>
</dbReference>
<dbReference type="OrthoDB" id="9786494at2"/>
<dbReference type="NCBIfam" id="NF033855">
    <property type="entry name" value="tRNA_MNMC2"/>
    <property type="match status" value="1"/>
</dbReference>
<feature type="domain" description="FAD dependent oxidoreductase" evidence="11">
    <location>
        <begin position="268"/>
        <end position="635"/>
    </location>
</feature>
<evidence type="ECO:0000256" key="7">
    <source>
        <dbReference type="ARBA" id="ARBA00022827"/>
    </source>
</evidence>
<evidence type="ECO:0000256" key="6">
    <source>
        <dbReference type="ARBA" id="ARBA00022694"/>
    </source>
</evidence>
<protein>
    <recommendedName>
        <fullName evidence="10">tRNA 5-methylaminomethyl-2-thiouridine biosynthesis bifunctional protein MnmC</fullName>
        <shortName evidence="10">tRNA mnm(5)s(2)U biosynthesis bifunctional protein</shortName>
    </recommendedName>
    <domain>
        <recommendedName>
            <fullName evidence="10">tRNA (mnm(5)s(2)U34)-methyltransferase</fullName>
            <ecNumber evidence="10">2.1.1.61</ecNumber>
        </recommendedName>
    </domain>
    <domain>
        <recommendedName>
            <fullName evidence="10">FAD-dependent cmnm(5)s(2)U34 oxidoreductase</fullName>
            <ecNumber evidence="10">1.5.-.-</ecNumber>
        </recommendedName>
    </domain>
</protein>
<keyword evidence="3 10" id="KW-0285">Flavoprotein</keyword>
<keyword evidence="2 10" id="KW-0489">Methyltransferase</keyword>
<dbReference type="HAMAP" id="MF_01102">
    <property type="entry name" value="MnmC"/>
    <property type="match status" value="1"/>
</dbReference>
<evidence type="ECO:0000256" key="10">
    <source>
        <dbReference type="HAMAP-Rule" id="MF_01102"/>
    </source>
</evidence>
<keyword evidence="7 10" id="KW-0274">FAD</keyword>
<comment type="subcellular location">
    <subcellularLocation>
        <location evidence="10">Cytoplasm</location>
    </subcellularLocation>
</comment>
<dbReference type="InterPro" id="IPR008471">
    <property type="entry name" value="MnmC-like_methylTransf"/>
</dbReference>
<keyword evidence="8 10" id="KW-0560">Oxidoreductase</keyword>
<dbReference type="EC" id="1.5.-.-" evidence="10"/>
<dbReference type="Proteomes" id="UP000256561">
    <property type="component" value="Unassembled WGS sequence"/>
</dbReference>
<comment type="cofactor">
    <cofactor evidence="10">
        <name>FAD</name>
        <dbReference type="ChEBI" id="CHEBI:57692"/>
    </cofactor>
</comment>
<comment type="catalytic activity">
    <reaction evidence="10">
        <text>5-aminomethyl-2-thiouridine(34) in tRNA + S-adenosyl-L-methionine = 5-methylaminomethyl-2-thiouridine(34) in tRNA + S-adenosyl-L-homocysteine + H(+)</text>
        <dbReference type="Rhea" id="RHEA:19569"/>
        <dbReference type="Rhea" id="RHEA-COMP:10195"/>
        <dbReference type="Rhea" id="RHEA-COMP:10197"/>
        <dbReference type="ChEBI" id="CHEBI:15378"/>
        <dbReference type="ChEBI" id="CHEBI:57856"/>
        <dbReference type="ChEBI" id="CHEBI:59789"/>
        <dbReference type="ChEBI" id="CHEBI:74454"/>
        <dbReference type="ChEBI" id="CHEBI:74455"/>
        <dbReference type="EC" id="2.1.1.61"/>
    </reaction>
</comment>
<feature type="region of interest" description="tRNA (mnm(5)s(2)U34)-methyltransferase" evidence="10">
    <location>
        <begin position="1"/>
        <end position="242"/>
    </location>
</feature>
<comment type="caution">
    <text evidence="13">The sequence shown here is derived from an EMBL/GenBank/DDBJ whole genome shotgun (WGS) entry which is preliminary data.</text>
</comment>
<evidence type="ECO:0000256" key="4">
    <source>
        <dbReference type="ARBA" id="ARBA00022679"/>
    </source>
</evidence>
<keyword evidence="9 10" id="KW-0511">Multifunctional enzyme</keyword>
<comment type="function">
    <text evidence="10">Catalyzes the last two steps in the biosynthesis of 5-methylaminomethyl-2-thiouridine (mnm(5)s(2)U) at the wobble position (U34) in tRNA. Catalyzes the FAD-dependent demodification of cmnm(5)s(2)U34 to nm(5)s(2)U34, followed by the transfer of a methyl group from S-adenosyl-L-methionine to nm(5)s(2)U34, to form mnm(5)s(2)U34.</text>
</comment>
<dbReference type="GO" id="GO:0050660">
    <property type="term" value="F:flavin adenine dinucleotide binding"/>
    <property type="evidence" value="ECO:0007669"/>
    <property type="project" value="UniProtKB-UniRule"/>
</dbReference>
<dbReference type="Pfam" id="PF05430">
    <property type="entry name" value="Methyltransf_30"/>
    <property type="match status" value="1"/>
</dbReference>
<comment type="similarity">
    <text evidence="10">In the C-terminal section; belongs to the DAO family.</text>
</comment>
<organism evidence="13 14">
    <name type="scientific">Alteromonas aestuariivivens</name>
    <dbReference type="NCBI Taxonomy" id="1938339"/>
    <lineage>
        <taxon>Bacteria</taxon>
        <taxon>Pseudomonadati</taxon>
        <taxon>Pseudomonadota</taxon>
        <taxon>Gammaproteobacteria</taxon>
        <taxon>Alteromonadales</taxon>
        <taxon>Alteromonadaceae</taxon>
        <taxon>Alteromonas/Salinimonas group</taxon>
        <taxon>Alteromonas</taxon>
    </lineage>
</organism>
<dbReference type="GO" id="GO:0004808">
    <property type="term" value="F:tRNA (5-methylaminomethyl-2-thiouridylate)(34)-methyltransferase activity"/>
    <property type="evidence" value="ECO:0007669"/>
    <property type="project" value="UniProtKB-EC"/>
</dbReference>
<dbReference type="Gene3D" id="3.40.50.150">
    <property type="entry name" value="Vaccinia Virus protein VP39"/>
    <property type="match status" value="1"/>
</dbReference>
<evidence type="ECO:0000256" key="9">
    <source>
        <dbReference type="ARBA" id="ARBA00023268"/>
    </source>
</evidence>
<feature type="domain" description="MnmC-like methyltransferase" evidence="12">
    <location>
        <begin position="116"/>
        <end position="240"/>
    </location>
</feature>
<dbReference type="Pfam" id="PF01266">
    <property type="entry name" value="DAO"/>
    <property type="match status" value="1"/>
</dbReference>
<evidence type="ECO:0000313" key="14">
    <source>
        <dbReference type="Proteomes" id="UP000256561"/>
    </source>
</evidence>
<dbReference type="Gene3D" id="3.30.9.10">
    <property type="entry name" value="D-Amino Acid Oxidase, subunit A, domain 2"/>
    <property type="match status" value="1"/>
</dbReference>
<dbReference type="PANTHER" id="PTHR13847:SF283">
    <property type="entry name" value="TRNA 5-METHYLAMINOMETHYL-2-THIOURIDINE BIOSYNTHESIS BIFUNCTIONAL PROTEIN MNMC"/>
    <property type="match status" value="1"/>
</dbReference>
<dbReference type="InterPro" id="IPR017610">
    <property type="entry name" value="tRNA_S-uridine_synth_MnmC_C"/>
</dbReference>
<keyword evidence="5 10" id="KW-0949">S-adenosyl-L-methionine</keyword>
<dbReference type="RefSeq" id="WP_115593863.1">
    <property type="nucleotide sequence ID" value="NZ_QRHA01000009.1"/>
</dbReference>
<dbReference type="InterPro" id="IPR047785">
    <property type="entry name" value="tRNA_MNMC2"/>
</dbReference>
<gene>
    <name evidence="10" type="primary">mnmC</name>
    <name evidence="13" type="ORF">DXV75_13055</name>
</gene>
<dbReference type="GO" id="GO:0032259">
    <property type="term" value="P:methylation"/>
    <property type="evidence" value="ECO:0007669"/>
    <property type="project" value="UniProtKB-KW"/>
</dbReference>
<dbReference type="AlphaFoldDB" id="A0A3D8M4E4"/>
<dbReference type="GO" id="GO:0002097">
    <property type="term" value="P:tRNA wobble base modification"/>
    <property type="evidence" value="ECO:0007669"/>
    <property type="project" value="UniProtKB-UniRule"/>
</dbReference>
<dbReference type="NCBIfam" id="NF002481">
    <property type="entry name" value="PRK01747.1-2"/>
    <property type="match status" value="1"/>
</dbReference>
<dbReference type="GO" id="GO:0005737">
    <property type="term" value="C:cytoplasm"/>
    <property type="evidence" value="ECO:0007669"/>
    <property type="project" value="UniProtKB-SubCell"/>
</dbReference>